<evidence type="ECO:0000313" key="9">
    <source>
        <dbReference type="EMBL" id="KAA8486857.1"/>
    </source>
</evidence>
<evidence type="ECO:0000256" key="4">
    <source>
        <dbReference type="ARBA" id="ARBA00022452"/>
    </source>
</evidence>
<evidence type="ECO:0000313" key="11">
    <source>
        <dbReference type="Proteomes" id="UP000290848"/>
    </source>
</evidence>
<evidence type="ECO:0000256" key="2">
    <source>
        <dbReference type="ARBA" id="ARBA00007613"/>
    </source>
</evidence>
<reference evidence="10 11" key="1">
    <citation type="submission" date="2018-12" db="EMBL/GenBank/DDBJ databases">
        <title>The Draft Genome Sequence of the Soil Bacterium Pedobacter tournemirensis R1.</title>
        <authorList>
            <person name="He J."/>
        </authorList>
    </citation>
    <scope>NUCLEOTIDE SEQUENCE [LARGE SCALE GENOMIC DNA]</scope>
    <source>
        <strain evidence="10 11">R1</strain>
    </source>
</reference>
<proteinExistence type="inferred from homology"/>
<gene>
    <name evidence="10" type="ORF">EKH83_12605</name>
    <name evidence="9" type="ORF">F1649_00430</name>
</gene>
<dbReference type="GO" id="GO:0015288">
    <property type="term" value="F:porin activity"/>
    <property type="evidence" value="ECO:0007669"/>
    <property type="project" value="TreeGrafter"/>
</dbReference>
<keyword evidence="12" id="KW-1185">Reference proteome</keyword>
<dbReference type="AlphaFoldDB" id="A0A4Q0M9B5"/>
<dbReference type="PANTHER" id="PTHR30026:SF20">
    <property type="entry name" value="OUTER MEMBRANE PROTEIN TOLC"/>
    <property type="match status" value="1"/>
</dbReference>
<accession>A0A4Q0M9B5</accession>
<keyword evidence="4" id="KW-1134">Transmembrane beta strand</keyword>
<dbReference type="GO" id="GO:0015562">
    <property type="term" value="F:efflux transmembrane transporter activity"/>
    <property type="evidence" value="ECO:0007669"/>
    <property type="project" value="InterPro"/>
</dbReference>
<evidence type="ECO:0000256" key="5">
    <source>
        <dbReference type="ARBA" id="ARBA00022692"/>
    </source>
</evidence>
<name>A0A4Q0M9B5_9SPHI</name>
<evidence type="ECO:0000256" key="7">
    <source>
        <dbReference type="ARBA" id="ARBA00023237"/>
    </source>
</evidence>
<feature type="coiled-coil region" evidence="8">
    <location>
        <begin position="143"/>
        <end position="194"/>
    </location>
</feature>
<keyword evidence="8" id="KW-0175">Coiled coil</keyword>
<dbReference type="InterPro" id="IPR051906">
    <property type="entry name" value="TolC-like"/>
</dbReference>
<keyword evidence="5" id="KW-0812">Transmembrane</keyword>
<keyword evidence="6" id="KW-0472">Membrane</keyword>
<dbReference type="Gene3D" id="1.20.1600.10">
    <property type="entry name" value="Outer membrane efflux proteins (OEP)"/>
    <property type="match status" value="1"/>
</dbReference>
<keyword evidence="3" id="KW-0813">Transport</keyword>
<evidence type="ECO:0000256" key="8">
    <source>
        <dbReference type="SAM" id="Coils"/>
    </source>
</evidence>
<evidence type="ECO:0000313" key="10">
    <source>
        <dbReference type="EMBL" id="RXF69543.1"/>
    </source>
</evidence>
<comment type="similarity">
    <text evidence="2">Belongs to the outer membrane factor (OMF) (TC 1.B.17) family.</text>
</comment>
<organism evidence="10 11">
    <name type="scientific">Arcticibacter tournemirensis</name>
    <dbReference type="NCBI Taxonomy" id="699437"/>
    <lineage>
        <taxon>Bacteria</taxon>
        <taxon>Pseudomonadati</taxon>
        <taxon>Bacteroidota</taxon>
        <taxon>Sphingobacteriia</taxon>
        <taxon>Sphingobacteriales</taxon>
        <taxon>Sphingobacteriaceae</taxon>
        <taxon>Arcticibacter</taxon>
    </lineage>
</organism>
<dbReference type="OrthoDB" id="9811587at2"/>
<dbReference type="EMBL" id="RXOC01000007">
    <property type="protein sequence ID" value="RXF69543.1"/>
    <property type="molecule type" value="Genomic_DNA"/>
</dbReference>
<dbReference type="Proteomes" id="UP000322918">
    <property type="component" value="Unassembled WGS sequence"/>
</dbReference>
<dbReference type="Proteomes" id="UP000290848">
    <property type="component" value="Unassembled WGS sequence"/>
</dbReference>
<comment type="caution">
    <text evidence="10">The sequence shown here is derived from an EMBL/GenBank/DDBJ whole genome shotgun (WGS) entry which is preliminary data.</text>
</comment>
<reference evidence="9 12" key="2">
    <citation type="submission" date="2019-09" db="EMBL/GenBank/DDBJ databases">
        <title>Pararcticibacter amylolyticus gen. nov., sp. nov., isolated from a rottenly hemp rope, and reclassification of Pedobacter tournemirensis as Pararcticibacter tournemirensis comb. nov.</title>
        <authorList>
            <person name="Cai Y."/>
        </authorList>
    </citation>
    <scope>NUCLEOTIDE SEQUENCE [LARGE SCALE GENOMIC DNA]</scope>
    <source>
        <strain evidence="9 12">TF5-37.2-LB10</strain>
    </source>
</reference>
<dbReference type="EMBL" id="VWNE01000001">
    <property type="protein sequence ID" value="KAA8486857.1"/>
    <property type="molecule type" value="Genomic_DNA"/>
</dbReference>
<dbReference type="GO" id="GO:0009279">
    <property type="term" value="C:cell outer membrane"/>
    <property type="evidence" value="ECO:0007669"/>
    <property type="project" value="UniProtKB-SubCell"/>
</dbReference>
<dbReference type="GO" id="GO:1990281">
    <property type="term" value="C:efflux pump complex"/>
    <property type="evidence" value="ECO:0007669"/>
    <property type="project" value="TreeGrafter"/>
</dbReference>
<evidence type="ECO:0000256" key="6">
    <source>
        <dbReference type="ARBA" id="ARBA00023136"/>
    </source>
</evidence>
<sequence length="462" mass="51680">MVFSGFTANSQEKITLQQAVDLTLQNNLQIKQSKLNEALSGENLKESKLFFYPTLNAGSNLNFNFGQNVDPLTYEYVNEQTTSANGSITAGLPIFQGFRLWHQVSQYKYQLEADKSNTKKIQNDLALTVVTTYLQILNNQDLLTAAQQQLELARLQLDREQKQFDVGSKTLADLSQAKAQAATAELNVTNAQNQLDISYLNLAQLMERDPGNRFEVVKPVVNQLGQINKTTASDIYADAVENYPDIVLAKYRTLASQKAVDVARSALYPRLTFQGNIGSGYSSNRTKVTDRVLTGRNDTIGFVNGTGQKVLTPGYISVIEKTKFTDQLNENLYQSVGFTLSIPIFNGLSSRIGLRRAKISYQNAQVSEQLARNNFNKIIYQAVTDLRAAESSYNSANSAYQSSKDAFNAIQQRYGVGLVNSLDFNQAQTDLNQKEFNLIQARYNLIFRNKIIDFYLGNPLTF</sequence>
<dbReference type="InterPro" id="IPR003423">
    <property type="entry name" value="OMP_efflux"/>
</dbReference>
<keyword evidence="7" id="KW-0998">Cell outer membrane</keyword>
<evidence type="ECO:0000256" key="3">
    <source>
        <dbReference type="ARBA" id="ARBA00022448"/>
    </source>
</evidence>
<evidence type="ECO:0000313" key="12">
    <source>
        <dbReference type="Proteomes" id="UP000322918"/>
    </source>
</evidence>
<comment type="subcellular location">
    <subcellularLocation>
        <location evidence="1">Cell outer membrane</location>
    </subcellularLocation>
</comment>
<dbReference type="SUPFAM" id="SSF56954">
    <property type="entry name" value="Outer membrane efflux proteins (OEP)"/>
    <property type="match status" value="1"/>
</dbReference>
<dbReference type="Pfam" id="PF02321">
    <property type="entry name" value="OEP"/>
    <property type="match status" value="2"/>
</dbReference>
<dbReference type="PANTHER" id="PTHR30026">
    <property type="entry name" value="OUTER MEMBRANE PROTEIN TOLC"/>
    <property type="match status" value="1"/>
</dbReference>
<evidence type="ECO:0000256" key="1">
    <source>
        <dbReference type="ARBA" id="ARBA00004442"/>
    </source>
</evidence>
<protein>
    <submittedName>
        <fullName evidence="10">TolC family protein</fullName>
    </submittedName>
</protein>